<dbReference type="Gene3D" id="3.30.700.10">
    <property type="entry name" value="Glycoprotein, Type 4 Pilin"/>
    <property type="match status" value="1"/>
</dbReference>
<dbReference type="HOGENOM" id="CLU_091705_4_0_6"/>
<name>N9FCB7_ACIHA</name>
<keyword evidence="5" id="KW-1185">Reference proteome</keyword>
<evidence type="ECO:0000256" key="3">
    <source>
        <dbReference type="SAM" id="Phobius"/>
    </source>
</evidence>
<organism evidence="4 5">
    <name type="scientific">Acinetobacter haemolyticus CIP 64.3 = MTCC 9819</name>
    <dbReference type="NCBI Taxonomy" id="1217659"/>
    <lineage>
        <taxon>Bacteria</taxon>
        <taxon>Pseudomonadati</taxon>
        <taxon>Pseudomonadota</taxon>
        <taxon>Gammaproteobacteria</taxon>
        <taxon>Moraxellales</taxon>
        <taxon>Moraxellaceae</taxon>
        <taxon>Acinetobacter</taxon>
    </lineage>
</organism>
<keyword evidence="3" id="KW-1133">Transmembrane helix</keyword>
<dbReference type="GO" id="GO:0007155">
    <property type="term" value="P:cell adhesion"/>
    <property type="evidence" value="ECO:0007669"/>
    <property type="project" value="InterPro"/>
</dbReference>
<keyword evidence="3" id="KW-0472">Membrane</keyword>
<reference evidence="4 5" key="1">
    <citation type="submission" date="2013-02" db="EMBL/GenBank/DDBJ databases">
        <title>The Genome Sequence of Acinetobacter haemolyticus CIP 64.3.</title>
        <authorList>
            <consortium name="The Broad Institute Genome Sequencing Platform"/>
            <consortium name="The Broad Institute Genome Sequencing Center for Infectious Disease"/>
            <person name="Cerqueira G."/>
            <person name="Feldgarden M."/>
            <person name="Courvalin P."/>
            <person name="Perichon B."/>
            <person name="Grillot-Courvalin C."/>
            <person name="Clermont D."/>
            <person name="Rocha E."/>
            <person name="Yoon E.-J."/>
            <person name="Nemec A."/>
            <person name="Walker B."/>
            <person name="Young S.K."/>
            <person name="Zeng Q."/>
            <person name="Gargeya S."/>
            <person name="Fitzgerald M."/>
            <person name="Haas B."/>
            <person name="Abouelleil A."/>
            <person name="Alvarado L."/>
            <person name="Arachchi H.M."/>
            <person name="Berlin A.M."/>
            <person name="Chapman S.B."/>
            <person name="Dewar J."/>
            <person name="Goldberg J."/>
            <person name="Griggs A."/>
            <person name="Gujja S."/>
            <person name="Hansen M."/>
            <person name="Howarth C."/>
            <person name="Imamovic A."/>
            <person name="Larimer J."/>
            <person name="McCowan C."/>
            <person name="Murphy C."/>
            <person name="Neiman D."/>
            <person name="Pearson M."/>
            <person name="Priest M."/>
            <person name="Roberts A."/>
            <person name="Saif S."/>
            <person name="Shea T."/>
            <person name="Sisk P."/>
            <person name="Sykes S."/>
            <person name="Wortman J."/>
            <person name="Nusbaum C."/>
            <person name="Birren B."/>
        </authorList>
    </citation>
    <scope>NUCLEOTIDE SEQUENCE [LARGE SCALE GENOMIC DNA]</scope>
    <source>
        <strain evidence="4 5">CIP 64.3</strain>
    </source>
</reference>
<proteinExistence type="inferred from homology"/>
<dbReference type="Pfam" id="PF00114">
    <property type="entry name" value="Pilin"/>
    <property type="match status" value="1"/>
</dbReference>
<protein>
    <recommendedName>
        <fullName evidence="6">Prepilin-type N-terminal cleavage/methylation domain-containing protein</fullName>
    </recommendedName>
</protein>
<dbReference type="InterPro" id="IPR001082">
    <property type="entry name" value="Pilin"/>
</dbReference>
<keyword evidence="2" id="KW-0488">Methylation</keyword>
<evidence type="ECO:0000313" key="4">
    <source>
        <dbReference type="EMBL" id="ENW20207.1"/>
    </source>
</evidence>
<dbReference type="InterPro" id="IPR012902">
    <property type="entry name" value="N_methyl_site"/>
</dbReference>
<evidence type="ECO:0008006" key="6">
    <source>
        <dbReference type="Google" id="ProtNLM"/>
    </source>
</evidence>
<dbReference type="SUPFAM" id="SSF54523">
    <property type="entry name" value="Pili subunits"/>
    <property type="match status" value="1"/>
</dbReference>
<evidence type="ECO:0000256" key="2">
    <source>
        <dbReference type="ARBA" id="ARBA00022481"/>
    </source>
</evidence>
<dbReference type="NCBIfam" id="TIGR02532">
    <property type="entry name" value="IV_pilin_GFxxxE"/>
    <property type="match status" value="1"/>
</dbReference>
<sequence length="147" mass="16209">MKRQNGFTLIEISVVVAIVGILAVTAMPAYQEYIARSQVTEAFSVASFYKVEMANIYIEKGNCPTLSDFSLDNAGTIQTRYLKSVVISTYAGADCAFTISFNNIRISPFLENKQIQIAMTSKVGGIEWNCISTNIQQKFLPKTCQGV</sequence>
<dbReference type="Pfam" id="PF07963">
    <property type="entry name" value="N_methyl"/>
    <property type="match status" value="1"/>
</dbReference>
<comment type="caution">
    <text evidence="4">The sequence shown here is derived from an EMBL/GenBank/DDBJ whole genome shotgun (WGS) entry which is preliminary data.</text>
</comment>
<dbReference type="AlphaFoldDB" id="N9FCB7"/>
<dbReference type="InterPro" id="IPR045584">
    <property type="entry name" value="Pilin-like"/>
</dbReference>
<keyword evidence="3" id="KW-0812">Transmembrane</keyword>
<dbReference type="Proteomes" id="UP000017667">
    <property type="component" value="Unassembled WGS sequence"/>
</dbReference>
<dbReference type="RefSeq" id="WP_005087005.1">
    <property type="nucleotide sequence ID" value="NZ_ASYX01000013.1"/>
</dbReference>
<comment type="similarity">
    <text evidence="1">Belongs to the N-Me-Phe pilin family.</text>
</comment>
<feature type="transmembrane region" description="Helical" evidence="3">
    <location>
        <begin position="7"/>
        <end position="30"/>
    </location>
</feature>
<dbReference type="GO" id="GO:0009289">
    <property type="term" value="C:pilus"/>
    <property type="evidence" value="ECO:0007669"/>
    <property type="project" value="InterPro"/>
</dbReference>
<gene>
    <name evidence="4" type="ORF">F927_00683</name>
</gene>
<accession>N9FCB7</accession>
<evidence type="ECO:0000256" key="1">
    <source>
        <dbReference type="ARBA" id="ARBA00005233"/>
    </source>
</evidence>
<dbReference type="EMBL" id="APQQ01000012">
    <property type="protein sequence ID" value="ENW20207.1"/>
    <property type="molecule type" value="Genomic_DNA"/>
</dbReference>
<evidence type="ECO:0000313" key="5">
    <source>
        <dbReference type="Proteomes" id="UP000017667"/>
    </source>
</evidence>